<sequence length="205" mass="22302">MGNICGTSGSHHVYNPSVSTQHVSGSSTQTYSAGGQALTSVYQLSAEAREDFLNHHDPMIKLGLDPDTQLYRTMDKKYVRGGMVAGYSESCARIALHEELAPNPTAQYYGFAEGDARAYVPRQIRASDLKDPSRNVMVGTQARDAIRTYEDENHVTVKMRLGDFLKRGGKVYSDVSSLASNEDTASALIVTLPKGKKVPATIVND</sequence>
<dbReference type="RefSeq" id="WP_054084850.1">
    <property type="nucleotide sequence ID" value="NZ_LGLN01000029.1"/>
</dbReference>
<protein>
    <submittedName>
        <fullName evidence="1">Type III effector HopF2</fullName>
    </submittedName>
</protein>
<reference evidence="1 2" key="1">
    <citation type="submission" date="2015-07" db="EMBL/GenBank/DDBJ databases">
        <authorList>
            <person name="Noorani M."/>
        </authorList>
    </citation>
    <scope>NUCLEOTIDE SEQUENCE [LARGE SCALE GENOMIC DNA]</scope>
    <source>
        <strain evidence="1 2">0788_9</strain>
    </source>
</reference>
<reference evidence="1 2" key="2">
    <citation type="submission" date="2015-10" db="EMBL/GenBank/DDBJ databases">
        <title>Comparative genomics and high-throughput reverse genetic screens identify a new phytobacterial MAMP and an Arabidopsis receptor required for immune elicitation.</title>
        <authorList>
            <person name="Mott G.A."/>
            <person name="Thakur S."/>
            <person name="Wang P.W."/>
            <person name="Desveaux D."/>
            <person name="Guttman D.S."/>
        </authorList>
    </citation>
    <scope>NUCLEOTIDE SEQUENCE [LARGE SCALE GENOMIC DNA]</scope>
    <source>
        <strain evidence="1 2">0788_9</strain>
    </source>
</reference>
<gene>
    <name evidence="1" type="ORF">ABJ99_4917</name>
</gene>
<dbReference type="AlphaFoldDB" id="A0A0N0GGV9"/>
<dbReference type="SUPFAM" id="SSF56399">
    <property type="entry name" value="ADP-ribosylation"/>
    <property type="match status" value="1"/>
</dbReference>
<name>A0A0N0GGV9_PSESX</name>
<evidence type="ECO:0000313" key="2">
    <source>
        <dbReference type="Proteomes" id="UP000037891"/>
    </source>
</evidence>
<dbReference type="Proteomes" id="UP000037891">
    <property type="component" value="Unassembled WGS sequence"/>
</dbReference>
<dbReference type="PATRIC" id="fig|81035.3.peg.5293"/>
<dbReference type="EMBL" id="LGLN01000029">
    <property type="protein sequence ID" value="KPC34214.1"/>
    <property type="molecule type" value="Genomic_DNA"/>
</dbReference>
<dbReference type="InterPro" id="IPR015226">
    <property type="entry name" value="T3_effector_HopF2"/>
</dbReference>
<accession>A0A0N0GGV9</accession>
<organism evidence="1 2">
    <name type="scientific">Pseudomonas syringae pv. cilantro</name>
    <dbReference type="NCBI Taxonomy" id="81035"/>
    <lineage>
        <taxon>Bacteria</taxon>
        <taxon>Pseudomonadati</taxon>
        <taxon>Pseudomonadota</taxon>
        <taxon>Gammaproteobacteria</taxon>
        <taxon>Pseudomonadales</taxon>
        <taxon>Pseudomonadaceae</taxon>
        <taxon>Pseudomonas</taxon>
        <taxon>Pseudomonas syringae</taxon>
    </lineage>
</organism>
<dbReference type="Pfam" id="PF09143">
    <property type="entry name" value="AvrPphF-ORF-2"/>
    <property type="match status" value="1"/>
</dbReference>
<evidence type="ECO:0000313" key="1">
    <source>
        <dbReference type="EMBL" id="KPC34214.1"/>
    </source>
</evidence>
<comment type="caution">
    <text evidence="1">The sequence shown here is derived from an EMBL/GenBank/DDBJ whole genome shotgun (WGS) entry which is preliminary data.</text>
</comment>
<proteinExistence type="predicted"/>